<name>A0A5J6SSS6_9BACI</name>
<protein>
    <submittedName>
        <fullName evidence="1">Asparaginase</fullName>
    </submittedName>
</protein>
<proteinExistence type="predicted"/>
<gene>
    <name evidence="1" type="ORF">PB01_04410</name>
</gene>
<dbReference type="KEGG" id="psyo:PB01_04410"/>
<dbReference type="RefSeq" id="WP_151701960.1">
    <property type="nucleotide sequence ID" value="NZ_CP031223.1"/>
</dbReference>
<dbReference type="AlphaFoldDB" id="A0A5J6SSS6"/>
<organism evidence="1 2">
    <name type="scientific">Psychrobacillus glaciei</name>
    <dbReference type="NCBI Taxonomy" id="2283160"/>
    <lineage>
        <taxon>Bacteria</taxon>
        <taxon>Bacillati</taxon>
        <taxon>Bacillota</taxon>
        <taxon>Bacilli</taxon>
        <taxon>Bacillales</taxon>
        <taxon>Bacillaceae</taxon>
        <taxon>Psychrobacillus</taxon>
    </lineage>
</organism>
<dbReference type="InterPro" id="IPR010349">
    <property type="entry name" value="Asparaginase_II"/>
</dbReference>
<evidence type="ECO:0000313" key="2">
    <source>
        <dbReference type="Proteomes" id="UP000325517"/>
    </source>
</evidence>
<reference evidence="1 2" key="1">
    <citation type="submission" date="2018-07" db="EMBL/GenBank/DDBJ databases">
        <title>Complete genome sequence of Psychrobacillus sp. PB01, isolated from iceberg, and comparative genome analysis of Psychrobacillus strains.</title>
        <authorList>
            <person name="Lee P.C."/>
        </authorList>
    </citation>
    <scope>NUCLEOTIDE SEQUENCE [LARGE SCALE GENOMIC DNA]</scope>
    <source>
        <strain evidence="1 2">PB01</strain>
    </source>
</reference>
<dbReference type="PANTHER" id="PTHR42110:SF1">
    <property type="entry name" value="L-ASPARAGINASE, PUTATIVE (AFU_ORTHOLOGUE AFUA_3G11890)-RELATED"/>
    <property type="match status" value="1"/>
</dbReference>
<dbReference type="OrthoDB" id="9770793at2"/>
<sequence length="336" mass="36862">MNAANLVNVMRGNLIESKHLGHIAIVDYTGKLIASNGNINSIVFARSSMKPLQAIPIIETGAYESYQLGPADLSLCCASHNGEEQHTDRVISILEKADLVESSLQCGTHIPRWEEAYKKIIIENRTVTPVYNNCSGKHSGMLITAKHLNEPIDSYYNMEHPVQQRILQVISELAETPKEDIQIGVDGCGVPVHGIALEKIALAYAKMAKPDNLSNSRKKSVSQVVHAMIQEPEMVGGTNRFCTDFMNVVKGKMFGKVGAEGVYCIGDLRSGIGIAIKIEDGNSRATSPVAVEVMKQLGMLTEEELNELREYHLPSIKNARDENVGSLKADFLLDYV</sequence>
<dbReference type="EMBL" id="CP031223">
    <property type="protein sequence ID" value="QFG01099.1"/>
    <property type="molecule type" value="Genomic_DNA"/>
</dbReference>
<keyword evidence="2" id="KW-1185">Reference proteome</keyword>
<accession>A0A5J6SSS6</accession>
<dbReference type="PANTHER" id="PTHR42110">
    <property type="entry name" value="L-ASPARAGINASE, PUTATIVE (AFU_ORTHOLOGUE AFUA_3G11890)-RELATED"/>
    <property type="match status" value="1"/>
</dbReference>
<dbReference type="Pfam" id="PF06089">
    <property type="entry name" value="Asparaginase_II"/>
    <property type="match status" value="1"/>
</dbReference>
<evidence type="ECO:0000313" key="1">
    <source>
        <dbReference type="EMBL" id="QFG01099.1"/>
    </source>
</evidence>
<dbReference type="Proteomes" id="UP000325517">
    <property type="component" value="Chromosome"/>
</dbReference>